<feature type="domain" description="Zinc finger PHD-type" evidence="8">
    <location>
        <begin position="1309"/>
        <end position="1354"/>
    </location>
</feature>
<dbReference type="GO" id="GO:0090535">
    <property type="term" value="C:WICH complex"/>
    <property type="evidence" value="ECO:0007669"/>
    <property type="project" value="InterPro"/>
</dbReference>
<evidence type="ECO:0000256" key="4">
    <source>
        <dbReference type="ARBA" id="ARBA00022833"/>
    </source>
</evidence>
<evidence type="ECO:0000313" key="10">
    <source>
        <dbReference type="Proteomes" id="UP000268014"/>
    </source>
</evidence>
<feature type="region of interest" description="Disordered" evidence="7">
    <location>
        <begin position="833"/>
        <end position="872"/>
    </location>
</feature>
<evidence type="ECO:0000256" key="7">
    <source>
        <dbReference type="SAM" id="MobiDB-lite"/>
    </source>
</evidence>
<feature type="compositionally biased region" description="Basic and acidic residues" evidence="7">
    <location>
        <begin position="542"/>
        <end position="572"/>
    </location>
</feature>
<keyword evidence="3" id="KW-0863">Zinc-finger</keyword>
<dbReference type="InterPro" id="IPR028941">
    <property type="entry name" value="WHIM2_dom"/>
</dbReference>
<feature type="compositionally biased region" description="Acidic residues" evidence="7">
    <location>
        <begin position="1388"/>
        <end position="1401"/>
    </location>
</feature>
<dbReference type="WBParaSite" id="HPLM_0001580101-mRNA-1">
    <property type="protein sequence ID" value="HPLM_0001580101-mRNA-1"/>
    <property type="gene ID" value="HPLM_0001580101"/>
</dbReference>
<feature type="coiled-coil region" evidence="6">
    <location>
        <begin position="933"/>
        <end position="1011"/>
    </location>
</feature>
<evidence type="ECO:0000256" key="3">
    <source>
        <dbReference type="ARBA" id="ARBA00022771"/>
    </source>
</evidence>
<dbReference type="Pfam" id="PF10537">
    <property type="entry name" value="WAC_Acf1_DNA_bd"/>
    <property type="match status" value="1"/>
</dbReference>
<evidence type="ECO:0000313" key="9">
    <source>
        <dbReference type="EMBL" id="VDO57865.1"/>
    </source>
</evidence>
<organism evidence="11">
    <name type="scientific">Haemonchus placei</name>
    <name type="common">Barber's pole worm</name>
    <dbReference type="NCBI Taxonomy" id="6290"/>
    <lineage>
        <taxon>Eukaryota</taxon>
        <taxon>Metazoa</taxon>
        <taxon>Ecdysozoa</taxon>
        <taxon>Nematoda</taxon>
        <taxon>Chromadorea</taxon>
        <taxon>Rhabditida</taxon>
        <taxon>Rhabditina</taxon>
        <taxon>Rhabditomorpha</taxon>
        <taxon>Strongyloidea</taxon>
        <taxon>Trichostrongylidae</taxon>
        <taxon>Haemonchus</taxon>
    </lineage>
</organism>
<evidence type="ECO:0000259" key="8">
    <source>
        <dbReference type="SMART" id="SM00249"/>
    </source>
</evidence>
<dbReference type="SMART" id="SM00249">
    <property type="entry name" value="PHD"/>
    <property type="match status" value="1"/>
</dbReference>
<dbReference type="PANTHER" id="PTHR46802">
    <property type="entry name" value="TYROSINE-PROTEIN KINASE BAZ1B"/>
    <property type="match status" value="1"/>
</dbReference>
<dbReference type="Pfam" id="PF00628">
    <property type="entry name" value="PHD"/>
    <property type="match status" value="1"/>
</dbReference>
<dbReference type="Pfam" id="PF15613">
    <property type="entry name" value="WSD"/>
    <property type="match status" value="1"/>
</dbReference>
<evidence type="ECO:0000256" key="6">
    <source>
        <dbReference type="SAM" id="Coils"/>
    </source>
</evidence>
<sequence length="1537" mass="174123">MVFVQVELKHTGQVQDLIGFLLARSYINFRVTDQDLFLAAPPPPLNVSFPPPYKTSPKPTIESIHGECPTLPETAPDFSMTPVTSSFQEDRKPIAVEIIDDDENDLSIENPEPDEKPGEIFSNEGGNITRKRKWTSANELALFGSMKQLHLNITILKRRNVLTNNTLCTVCEKQVPTTPRCFALHAGTKHMDLRSYRCAICQYGAPIKGNVIKHIKHHTKTDVSLDQFIDVGLDQFIESNLITIPYVYSIILLFIIGGMSSGKVSGRGMPLAEPTDLLVIPAKKLFADISNMVNSPSSVAVKELNPEKNELGKNDIGKKFSARHCPDDFCFSYEEAMQQECDRLTQLRGKIEKPVIQEMCNRIHHSTYSLDDLVESIENYLEDFYVRGENVDFTPGTDRTVLAKVTGVEKKGGAVFYTLLYDDKEIGRINGRDLKRRYQITEDDIRSLILLLGSQQPGKPWQIDEEYKKEYGVKDKLAPIFCSFPKSSNKTLNTTGRSVNSKDDDSDSDTPLANFLPQRRSGLALPPNASSKQVDKQRKKQEKKELKEKKEPKERKEKKKAELKEKEQKENSSGDLTKFICAGSANGEHKPEKNPETPFLTPQKRSEKRFSSAVNKLQDAWRKRDEQAFIDAATRAAKVLSGVQIDKIPHECHRFAVRKAYDKVKDAEALKKMKTKEQRAAFREKIHEQRHQLQKIMLAKIKAYFNQEIAEEDIVVSEAALPCPGRLVSVPSGQSLVFTDCLVFTQFFSSLKKFIEADHKITAKQLFDAVHEGRPGYMKYTAKLFGSLLKTLLQDPQYGKLTHFNARLGEFPIDDNTVSELCRALLIGSTGSTDEQVRSANDNTELSTQNGVDNDDMENAMESGRNTPSDVHDMSQIDIDVCKTFLDSFKPDKELWELSPEDQLGILGLIMNRVLELRSFKDYIGQEGLGDAARSLRDKITKLNEQVNNWQEELNALPVYEEVADPSMLSRSETRERAENQKQREVLERKIEENKDKVEEFLEKLTLERQEKNQSKRVVPIGQDRHFRRYYWFHGKSADDGIWIQDLGVTSYEKFIRACIKAGKPFEEEQEEEAEEEVKNVEPAVESSLNGNQTGTSGPEAEIVVDKKKSGDDWPALEPESYTETWYRVPDPTAFDSLLSSLIKAGVREGRLLAFLKKNKDAIINSIAGGSARQSKTPEPRDIEGDDEDLFTESLTLLRKSIVHLASDLRDSYFTSIGSVEDFEAEVLCCSTLDEVKEKLMILADSITPSAIVKRLDFKVALQTGQHSCLIMDRWKQRLAECRNASGVHLLRCYLDSRIDWKKSVVEKRCNSCGSRRTPEAKIACANCAVVVHYYCTRPRLEEKPVTWLCPICERAEMKKKKEESISQKASRASLKEVDGGNSSGDESSADESCDSESDDDDFFTSKHFRRSTRKRLLEDVFDDDVEDKKSRAKRAKVNPVAEECTDLLGRVKAYNRLYRTLQNIPAGRASRRAVASSIDGLEESIPEYTSLGSFAADLNNFFKHARSYLEEHNERKLEELETLLFDLDLNSLTKSR</sequence>
<dbReference type="GO" id="GO:0008270">
    <property type="term" value="F:zinc ion binding"/>
    <property type="evidence" value="ECO:0007669"/>
    <property type="project" value="UniProtKB-KW"/>
</dbReference>
<feature type="region of interest" description="Disordered" evidence="7">
    <location>
        <begin position="1364"/>
        <end position="1401"/>
    </location>
</feature>
<dbReference type="InterPro" id="IPR001965">
    <property type="entry name" value="Znf_PHD"/>
</dbReference>
<evidence type="ECO:0000256" key="5">
    <source>
        <dbReference type="ARBA" id="ARBA00023242"/>
    </source>
</evidence>
<feature type="compositionally biased region" description="Polar residues" evidence="7">
    <location>
        <begin position="833"/>
        <end position="852"/>
    </location>
</feature>
<reference evidence="9 10" key="2">
    <citation type="submission" date="2018-11" db="EMBL/GenBank/DDBJ databases">
        <authorList>
            <consortium name="Pathogen Informatics"/>
        </authorList>
    </citation>
    <scope>NUCLEOTIDE SEQUENCE [LARGE SCALE GENOMIC DNA]</scope>
    <source>
        <strain evidence="9 10">MHpl1</strain>
    </source>
</reference>
<gene>
    <name evidence="9" type="ORF">HPLM_LOCUS15793</name>
</gene>
<accession>A0A0N4WVR7</accession>
<evidence type="ECO:0000256" key="1">
    <source>
        <dbReference type="ARBA" id="ARBA00004123"/>
    </source>
</evidence>
<dbReference type="EMBL" id="UZAF01019130">
    <property type="protein sequence ID" value="VDO57865.1"/>
    <property type="molecule type" value="Genomic_DNA"/>
</dbReference>
<dbReference type="OMA" id="KVCRRKV"/>
<dbReference type="OrthoDB" id="5821632at2759"/>
<dbReference type="Gene3D" id="3.30.40.10">
    <property type="entry name" value="Zinc/RING finger domain, C3HC4 (zinc finger)"/>
    <property type="match status" value="1"/>
</dbReference>
<dbReference type="SUPFAM" id="SSF57903">
    <property type="entry name" value="FYVE/PHD zinc finger"/>
    <property type="match status" value="1"/>
</dbReference>
<keyword evidence="5" id="KW-0539">Nucleus</keyword>
<feature type="compositionally biased region" description="Polar residues" evidence="7">
    <location>
        <begin position="1087"/>
        <end position="1097"/>
    </location>
</feature>
<feature type="region of interest" description="Disordered" evidence="7">
    <location>
        <begin position="491"/>
        <end position="607"/>
    </location>
</feature>
<reference evidence="11" key="1">
    <citation type="submission" date="2017-02" db="UniProtKB">
        <authorList>
            <consortium name="WormBaseParasite"/>
        </authorList>
    </citation>
    <scope>IDENTIFICATION</scope>
</reference>
<feature type="region of interest" description="Disordered" evidence="7">
    <location>
        <begin position="1066"/>
        <end position="1099"/>
    </location>
</feature>
<keyword evidence="4" id="KW-0862">Zinc</keyword>
<dbReference type="GO" id="GO:0042393">
    <property type="term" value="F:histone binding"/>
    <property type="evidence" value="ECO:0007669"/>
    <property type="project" value="TreeGrafter"/>
</dbReference>
<keyword evidence="2" id="KW-0479">Metal-binding</keyword>
<keyword evidence="10" id="KW-1185">Reference proteome</keyword>
<dbReference type="STRING" id="6290.A0A0N4WVR7"/>
<comment type="subcellular location">
    <subcellularLocation>
        <location evidence="1">Nucleus</location>
    </subcellularLocation>
</comment>
<dbReference type="InterPro" id="IPR047174">
    <property type="entry name" value="BAZ1B"/>
</dbReference>
<name>A0A0N4WVR7_HAEPC</name>
<dbReference type="InterPro" id="IPR019787">
    <property type="entry name" value="Znf_PHD-finger"/>
</dbReference>
<protein>
    <submittedName>
        <fullName evidence="11">PHD domain-containing protein</fullName>
    </submittedName>
</protein>
<keyword evidence="6" id="KW-0175">Coiled coil</keyword>
<proteinExistence type="predicted"/>
<dbReference type="InterPro" id="IPR011011">
    <property type="entry name" value="Znf_FYVE_PHD"/>
</dbReference>
<evidence type="ECO:0000256" key="2">
    <source>
        <dbReference type="ARBA" id="ARBA00022723"/>
    </source>
</evidence>
<dbReference type="InterPro" id="IPR013083">
    <property type="entry name" value="Znf_RING/FYVE/PHD"/>
</dbReference>
<dbReference type="GO" id="GO:0006974">
    <property type="term" value="P:DNA damage response"/>
    <property type="evidence" value="ECO:0007669"/>
    <property type="project" value="TreeGrafter"/>
</dbReference>
<dbReference type="Proteomes" id="UP000268014">
    <property type="component" value="Unassembled WGS sequence"/>
</dbReference>
<dbReference type="Gene3D" id="3.30.160.60">
    <property type="entry name" value="Classic Zinc Finger"/>
    <property type="match status" value="1"/>
</dbReference>
<dbReference type="InterPro" id="IPR013136">
    <property type="entry name" value="WSTF_Acf1_Cbp146"/>
</dbReference>
<evidence type="ECO:0000313" key="11">
    <source>
        <dbReference type="WBParaSite" id="HPLM_0001580101-mRNA-1"/>
    </source>
</evidence>
<feature type="region of interest" description="Disordered" evidence="7">
    <location>
        <begin position="105"/>
        <end position="127"/>
    </location>
</feature>
<dbReference type="PANTHER" id="PTHR46802:SF1">
    <property type="entry name" value="TYROSINE-PROTEIN KINASE BAZ1B"/>
    <property type="match status" value="1"/>
</dbReference>
<dbReference type="GO" id="GO:0140801">
    <property type="term" value="F:histone H2AXY142 kinase activity"/>
    <property type="evidence" value="ECO:0007669"/>
    <property type="project" value="InterPro"/>
</dbReference>